<sequence>MSGVDLNAPALDPPMGVEPNFDNPPNKNDVIIGVYVVEIFLVTIFVLIRLYAKFIFLKAPRLEDYLLLPTFIVFLAHCSYWLEMLNTTGHFVHQWNFRIGGLAPFYRNGFYSTILYEAVMLAIKPMILLEWIRIFASAGPRTAFNWTCYILATINILLYLGSILTDAVSCHPREYWWDRTIQGHCANTKNLPIVTGTLNAVIDLFILLLPQGVIWKLNMTSRKRWGVSLVFLVGTLSVAAAIARTVLSFTYADSYDTTYNFSLAGTLTTVEATAAIIVFAAPTVPKPTYYLVKQAGSSIDRLLKSNRSGSYSNSATDSKANAYHSIQERGGPINLMKLRLSKSKASGRPSTGGDSEAELALPEYAIFLAIDLSSRHIELNLKQSHPLRISVHADDFQPFICLPDQPAKLCLTSLLGAKRHHHTEVDLPQMMFFKPRGRAGLRQNHLVDEQWGPGRATLQGRDHGVDDLDRVAVAVVVETLAQEEGRGILDGLRVEEVVLLERHPAA</sequence>
<accession>A0ACC2JEQ1</accession>
<proteinExistence type="predicted"/>
<gene>
    <name evidence="1" type="ORF">O1611_g7632</name>
</gene>
<protein>
    <submittedName>
        <fullName evidence="1">Uncharacterized protein</fullName>
    </submittedName>
</protein>
<dbReference type="EMBL" id="JAPUUL010002073">
    <property type="protein sequence ID" value="KAJ8126007.1"/>
    <property type="molecule type" value="Genomic_DNA"/>
</dbReference>
<reference evidence="1" key="1">
    <citation type="submission" date="2022-12" db="EMBL/GenBank/DDBJ databases">
        <title>Genome Sequence of Lasiodiplodia mahajangana.</title>
        <authorList>
            <person name="Buettner E."/>
        </authorList>
    </citation>
    <scope>NUCLEOTIDE SEQUENCE</scope>
    <source>
        <strain evidence="1">VT137</strain>
    </source>
</reference>
<organism evidence="1 2">
    <name type="scientific">Lasiodiplodia mahajangana</name>
    <dbReference type="NCBI Taxonomy" id="1108764"/>
    <lineage>
        <taxon>Eukaryota</taxon>
        <taxon>Fungi</taxon>
        <taxon>Dikarya</taxon>
        <taxon>Ascomycota</taxon>
        <taxon>Pezizomycotina</taxon>
        <taxon>Dothideomycetes</taxon>
        <taxon>Dothideomycetes incertae sedis</taxon>
        <taxon>Botryosphaeriales</taxon>
        <taxon>Botryosphaeriaceae</taxon>
        <taxon>Lasiodiplodia</taxon>
    </lineage>
</organism>
<evidence type="ECO:0000313" key="1">
    <source>
        <dbReference type="EMBL" id="KAJ8126007.1"/>
    </source>
</evidence>
<name>A0ACC2JEQ1_9PEZI</name>
<keyword evidence="2" id="KW-1185">Reference proteome</keyword>
<dbReference type="Proteomes" id="UP001153332">
    <property type="component" value="Unassembled WGS sequence"/>
</dbReference>
<comment type="caution">
    <text evidence="1">The sequence shown here is derived from an EMBL/GenBank/DDBJ whole genome shotgun (WGS) entry which is preliminary data.</text>
</comment>
<evidence type="ECO:0000313" key="2">
    <source>
        <dbReference type="Proteomes" id="UP001153332"/>
    </source>
</evidence>